<dbReference type="OrthoDB" id="9800233at2"/>
<dbReference type="Pfam" id="PF04072">
    <property type="entry name" value="LCM"/>
    <property type="match status" value="1"/>
</dbReference>
<keyword evidence="1 3" id="KW-0489">Methyltransferase</keyword>
<dbReference type="PANTHER" id="PTHR43619">
    <property type="entry name" value="S-ADENOSYL-L-METHIONINE-DEPENDENT METHYLTRANSFERASE YKTD-RELATED"/>
    <property type="match status" value="1"/>
</dbReference>
<dbReference type="InterPro" id="IPR007213">
    <property type="entry name" value="Ppm1/Ppm2/Tcmp"/>
</dbReference>
<dbReference type="Proteomes" id="UP000317291">
    <property type="component" value="Unassembled WGS sequence"/>
</dbReference>
<dbReference type="PIRSF" id="PIRSF028177">
    <property type="entry name" value="Polyketide_synth_Omtfrase_TcmP"/>
    <property type="match status" value="1"/>
</dbReference>
<evidence type="ECO:0000256" key="2">
    <source>
        <dbReference type="ARBA" id="ARBA00022679"/>
    </source>
</evidence>
<evidence type="ECO:0000256" key="1">
    <source>
        <dbReference type="ARBA" id="ARBA00022603"/>
    </source>
</evidence>
<organism evidence="3 4">
    <name type="scientific">Tsukamurella asaccharolytica</name>
    <dbReference type="NCBI Taxonomy" id="2592067"/>
    <lineage>
        <taxon>Bacteria</taxon>
        <taxon>Bacillati</taxon>
        <taxon>Actinomycetota</taxon>
        <taxon>Actinomycetes</taxon>
        <taxon>Mycobacteriales</taxon>
        <taxon>Tsukamurellaceae</taxon>
        <taxon>Tsukamurella</taxon>
    </lineage>
</organism>
<dbReference type="PANTHER" id="PTHR43619:SF2">
    <property type="entry name" value="S-ADENOSYL-L-METHIONINE-DEPENDENT METHYLTRANSFERASES SUPERFAMILY PROTEIN"/>
    <property type="match status" value="1"/>
</dbReference>
<evidence type="ECO:0000313" key="3">
    <source>
        <dbReference type="EMBL" id="TWS19911.1"/>
    </source>
</evidence>
<keyword evidence="4" id="KW-1185">Reference proteome</keyword>
<dbReference type="GO" id="GO:0008168">
    <property type="term" value="F:methyltransferase activity"/>
    <property type="evidence" value="ECO:0007669"/>
    <property type="project" value="UniProtKB-KW"/>
</dbReference>
<dbReference type="EMBL" id="VIGW01000003">
    <property type="protein sequence ID" value="TWS19911.1"/>
    <property type="molecule type" value="Genomic_DNA"/>
</dbReference>
<protein>
    <submittedName>
        <fullName evidence="3">Class I SAM-dependent methyltransferase</fullName>
    </submittedName>
</protein>
<gene>
    <name evidence="3" type="ORF">FK529_07110</name>
</gene>
<sequence>MTDKATVDLSGAAQTMLTTLYLKALDAEFESPVLGDRFASDAVSNIEYDWASLGVSERWAPLVTVRTALFDRWARDFLEQHPDATVVHLGCGLDSRVFRLAPGPEVRWFDVDFPGVIDLRRQVYPARDGYRLLASSATDPSWLQQIPNDRPTLLLAEGISMYLTESEGLDLLRAVVDHFSSGEIQIDFYSRLAIRTQRMHKLNRTTGSTLYWGVESPADVLERVAGVRLLDQRTFFDAETFDRNSRLFSTVAGVGRLVPAVHRALQYHRYGFGPSD</sequence>
<evidence type="ECO:0000313" key="4">
    <source>
        <dbReference type="Proteomes" id="UP000317291"/>
    </source>
</evidence>
<dbReference type="GO" id="GO:0032259">
    <property type="term" value="P:methylation"/>
    <property type="evidence" value="ECO:0007669"/>
    <property type="project" value="UniProtKB-KW"/>
</dbReference>
<dbReference type="InterPro" id="IPR029063">
    <property type="entry name" value="SAM-dependent_MTases_sf"/>
</dbReference>
<dbReference type="InterPro" id="IPR016874">
    <property type="entry name" value="TcmP-like"/>
</dbReference>
<reference evidence="3 4" key="1">
    <citation type="submission" date="2019-06" db="EMBL/GenBank/DDBJ databases">
        <title>Tsukamurella conjunctivitidis sp. nov., Tsukamurella assacharolytica sp. nov. and Tsukamurella sputae sp. nov. isolated from patients with conjunctivitis, bacteraemia (lymphoma) and respiratory infection (sputum) in Hong Kong.</title>
        <authorList>
            <person name="Teng J.L.L."/>
            <person name="Lee H.H."/>
            <person name="Fong J.Y.H."/>
            <person name="Fok K.M.N."/>
            <person name="Lau S.K.P."/>
            <person name="Woo P.C.Y."/>
        </authorList>
    </citation>
    <scope>NUCLEOTIDE SEQUENCE [LARGE SCALE GENOMIC DNA]</scope>
    <source>
        <strain evidence="3 4">HKU71</strain>
    </source>
</reference>
<dbReference type="AlphaFoldDB" id="A0A5C5RCQ7"/>
<name>A0A5C5RCQ7_9ACTN</name>
<accession>A0A5C5RCQ7</accession>
<proteinExistence type="predicted"/>
<comment type="caution">
    <text evidence="3">The sequence shown here is derived from an EMBL/GenBank/DDBJ whole genome shotgun (WGS) entry which is preliminary data.</text>
</comment>
<dbReference type="Gene3D" id="3.40.50.150">
    <property type="entry name" value="Vaccinia Virus protein VP39"/>
    <property type="match status" value="1"/>
</dbReference>
<dbReference type="SUPFAM" id="SSF53335">
    <property type="entry name" value="S-adenosyl-L-methionine-dependent methyltransferases"/>
    <property type="match status" value="1"/>
</dbReference>
<keyword evidence="2 3" id="KW-0808">Transferase</keyword>
<dbReference type="RefSeq" id="WP_146560289.1">
    <property type="nucleotide sequence ID" value="NZ_VIGW01000003.1"/>
</dbReference>